<organism evidence="2 3">
    <name type="scientific">Lucilia cuprina</name>
    <name type="common">Green bottle fly</name>
    <name type="synonym">Australian sheep blowfly</name>
    <dbReference type="NCBI Taxonomy" id="7375"/>
    <lineage>
        <taxon>Eukaryota</taxon>
        <taxon>Metazoa</taxon>
        <taxon>Ecdysozoa</taxon>
        <taxon>Arthropoda</taxon>
        <taxon>Hexapoda</taxon>
        <taxon>Insecta</taxon>
        <taxon>Pterygota</taxon>
        <taxon>Neoptera</taxon>
        <taxon>Endopterygota</taxon>
        <taxon>Diptera</taxon>
        <taxon>Brachycera</taxon>
        <taxon>Muscomorpha</taxon>
        <taxon>Oestroidea</taxon>
        <taxon>Calliphoridae</taxon>
        <taxon>Luciliinae</taxon>
        <taxon>Lucilia</taxon>
    </lineage>
</organism>
<dbReference type="PANTHER" id="PTHR11012">
    <property type="entry name" value="PROTEIN KINASE-LIKE DOMAIN-CONTAINING"/>
    <property type="match status" value="1"/>
</dbReference>
<dbReference type="SMART" id="SM00587">
    <property type="entry name" value="CHK"/>
    <property type="match status" value="2"/>
</dbReference>
<evidence type="ECO:0000313" key="3">
    <source>
        <dbReference type="Proteomes" id="UP000037069"/>
    </source>
</evidence>
<feature type="domain" description="CHK kinase-like" evidence="1">
    <location>
        <begin position="140"/>
        <end position="367"/>
    </location>
</feature>
<dbReference type="Pfam" id="PF02958">
    <property type="entry name" value="EcKL"/>
    <property type="match status" value="2"/>
</dbReference>
<comment type="caution">
    <text evidence="2">The sequence shown here is derived from an EMBL/GenBank/DDBJ whole genome shotgun (WGS) entry which is preliminary data.</text>
</comment>
<keyword evidence="3" id="KW-1185">Reference proteome</keyword>
<dbReference type="InterPro" id="IPR011009">
    <property type="entry name" value="Kinase-like_dom_sf"/>
</dbReference>
<name>A0A0L0BTF3_LUCCU</name>
<evidence type="ECO:0000313" key="2">
    <source>
        <dbReference type="EMBL" id="KNC23322.1"/>
    </source>
</evidence>
<proteinExistence type="predicted"/>
<dbReference type="PANTHER" id="PTHR11012:SF4">
    <property type="entry name" value="LD42035P"/>
    <property type="match status" value="1"/>
</dbReference>
<dbReference type="SUPFAM" id="SSF56112">
    <property type="entry name" value="Protein kinase-like (PK-like)"/>
    <property type="match status" value="2"/>
</dbReference>
<dbReference type="OrthoDB" id="191037at2759"/>
<dbReference type="InterPro" id="IPR004119">
    <property type="entry name" value="EcKL"/>
</dbReference>
<sequence>MSTPQEHYIEKYLIPEIVSQLDNEELISFKAENSGGLDGFMSTLYNIQLKTKTFKGDKERLLIAKFMRGDVAFRESSKSYIQFANEIYIYGTVLPYYEKFLKDLGVTTINIKALVPPTYVAKFGYIEGLSSSPQERECSLVMENLKPLGYQLGPRLVLNRDHLLHMCKTIGQYHALSYALRALNPNQLERLKAGIIPLPFIKEDDPNDVNSNLYRVLYRHAFDRLFEYYERKFESSTFDRKSSKDLKLIECLHKLKEKYFEEPTRLMEKIRTKVEENEEDKLFGAILHGDYNRNNVLFKYKTAKEGQEGEKSVEDMKMIDFQEMRYGSPCLDLSFFMYFNTSEEERYEIWGVLLKAYHTTMFSTLATILKASKKSIKEQEEILHHYNFDNFQKHFSRYAFYGVMICTHFLPWMLCSEEECAGLSKTFETDLHGVEFRKLSLEAGGDEVNMKVLNAIRHACEMGYMDDFYKIAGKERRQLNIIIMNLYLIPEIVAQLDNEELISYKAESTGALDSFMSSLYDIQIKTKTRQGLKERLLFGKFMRGAVSFRESSKSYTQFANEIYAYGKIIPTYDKLLKDLNVKNFNVKDLVPPICVAKFGYIEGLSSGPNVREAVLVMENLKRLGYQLGPRLVLKREHLLNMSKRLGQWHAFSYALKALEPKQFETLTAGIIDFPFMNEKDPNDVKNNNFRILHRHAFDRLYQFVACKLNKNCHKDLKLIESLEKLKAKYFDLPTRLPEKLRTNVNNTEEDRYFATILHGDYNRNNVLFKYKSEEETTYKDDFVEDVKLIDFQQLRYGSPALDLSFFMYFNTAEEERYDIWQDLLKTYHTTMFSTFSTVLKASRKSVDEISKILQNYTFEKFLKHFARYAFYGVIICLHFLHWMYCSPEECKRISELWTTDIHGEEFRKLSLEAGGDEVNMKFLSILRHACEMGYMEDL</sequence>
<protein>
    <recommendedName>
        <fullName evidence="1">CHK kinase-like domain-containing protein</fullName>
    </recommendedName>
</protein>
<gene>
    <name evidence="2" type="ORF">FF38_02073</name>
</gene>
<dbReference type="AlphaFoldDB" id="A0A0L0BTF3"/>
<dbReference type="Proteomes" id="UP000037069">
    <property type="component" value="Unassembled WGS sequence"/>
</dbReference>
<dbReference type="InterPro" id="IPR015897">
    <property type="entry name" value="CHK_kinase-like"/>
</dbReference>
<feature type="domain" description="CHK kinase-like" evidence="1">
    <location>
        <begin position="615"/>
        <end position="837"/>
    </location>
</feature>
<reference evidence="2 3" key="1">
    <citation type="journal article" date="2015" name="Nat. Commun.">
        <title>Lucilia cuprina genome unlocks parasitic fly biology to underpin future interventions.</title>
        <authorList>
            <person name="Anstead C.A."/>
            <person name="Korhonen P.K."/>
            <person name="Young N.D."/>
            <person name="Hall R.S."/>
            <person name="Jex A.R."/>
            <person name="Murali S.C."/>
            <person name="Hughes D.S."/>
            <person name="Lee S.F."/>
            <person name="Perry T."/>
            <person name="Stroehlein A.J."/>
            <person name="Ansell B.R."/>
            <person name="Breugelmans B."/>
            <person name="Hofmann A."/>
            <person name="Qu J."/>
            <person name="Dugan S."/>
            <person name="Lee S.L."/>
            <person name="Chao H."/>
            <person name="Dinh H."/>
            <person name="Han Y."/>
            <person name="Doddapaneni H.V."/>
            <person name="Worley K.C."/>
            <person name="Muzny D.M."/>
            <person name="Ioannidis P."/>
            <person name="Waterhouse R.M."/>
            <person name="Zdobnov E.M."/>
            <person name="James P.J."/>
            <person name="Bagnall N.H."/>
            <person name="Kotze A.C."/>
            <person name="Gibbs R.A."/>
            <person name="Richards S."/>
            <person name="Batterham P."/>
            <person name="Gasser R.B."/>
        </authorList>
    </citation>
    <scope>NUCLEOTIDE SEQUENCE [LARGE SCALE GENOMIC DNA]</scope>
    <source>
        <strain evidence="2 3">LS</strain>
        <tissue evidence="2">Full body</tissue>
    </source>
</reference>
<dbReference type="OMA" id="HACEMGY"/>
<dbReference type="Gene3D" id="3.90.1200.10">
    <property type="match status" value="2"/>
</dbReference>
<evidence type="ECO:0000259" key="1">
    <source>
        <dbReference type="SMART" id="SM00587"/>
    </source>
</evidence>
<dbReference type="EMBL" id="JRES01001368">
    <property type="protein sequence ID" value="KNC23322.1"/>
    <property type="molecule type" value="Genomic_DNA"/>
</dbReference>
<accession>A0A0L0BTF3</accession>